<accession>A0A9W9N3X6</accession>
<evidence type="ECO:0000313" key="3">
    <source>
        <dbReference type="Proteomes" id="UP001150904"/>
    </source>
</evidence>
<reference evidence="2" key="2">
    <citation type="journal article" date="2023" name="IMA Fungus">
        <title>Comparative genomic study of the Penicillium genus elucidates a diverse pangenome and 15 lateral gene transfer events.</title>
        <authorList>
            <person name="Petersen C."/>
            <person name="Sorensen T."/>
            <person name="Nielsen M.R."/>
            <person name="Sondergaard T.E."/>
            <person name="Sorensen J.L."/>
            <person name="Fitzpatrick D.A."/>
            <person name="Frisvad J.C."/>
            <person name="Nielsen K.L."/>
        </authorList>
    </citation>
    <scope>NUCLEOTIDE SEQUENCE</scope>
    <source>
        <strain evidence="2">IBT 15544</strain>
    </source>
</reference>
<feature type="compositionally biased region" description="Basic and acidic residues" evidence="1">
    <location>
        <begin position="1"/>
        <end position="11"/>
    </location>
</feature>
<dbReference type="EMBL" id="JAPQKR010000008">
    <property type="protein sequence ID" value="KAJ5212304.1"/>
    <property type="molecule type" value="Genomic_DNA"/>
</dbReference>
<dbReference type="OrthoDB" id="4227165at2759"/>
<name>A0A9W9N3X6_9EURO</name>
<dbReference type="GeneID" id="83178313"/>
<keyword evidence="3" id="KW-1185">Reference proteome</keyword>
<proteinExistence type="predicted"/>
<feature type="compositionally biased region" description="Acidic residues" evidence="1">
    <location>
        <begin position="133"/>
        <end position="149"/>
    </location>
</feature>
<sequence>MSDDPPRRIILEKSSTVRRRYQRSNKRFQFTPAQLAQIEREEKANARAKNLREKEKQRVAKRKQKAEKEAKAREERKRLGLPDPNAPKVPSSQPLLSNFLCRKPPAQEPTKEETPETDPDPTTTETDEHNDGGDTEVDSELDDLDEEMEKEFSNLDDARPLGDLGTHDANDTSKESLLSGHNDDDDEFSDCSAFDDEYIMKEAEAVAAMRSTHRISFTNNRSITNPALLQPPSIPHKAATPIASFGDSFRDDTADYLEEVFARGCGDSFGELVGL</sequence>
<feature type="region of interest" description="Disordered" evidence="1">
    <location>
        <begin position="1"/>
        <end position="184"/>
    </location>
</feature>
<organism evidence="2 3">
    <name type="scientific">Penicillium cinerascens</name>
    <dbReference type="NCBI Taxonomy" id="70096"/>
    <lineage>
        <taxon>Eukaryota</taxon>
        <taxon>Fungi</taxon>
        <taxon>Dikarya</taxon>
        <taxon>Ascomycota</taxon>
        <taxon>Pezizomycotina</taxon>
        <taxon>Eurotiomycetes</taxon>
        <taxon>Eurotiomycetidae</taxon>
        <taxon>Eurotiales</taxon>
        <taxon>Aspergillaceae</taxon>
        <taxon>Penicillium</taxon>
    </lineage>
</organism>
<evidence type="ECO:0000313" key="2">
    <source>
        <dbReference type="EMBL" id="KAJ5212304.1"/>
    </source>
</evidence>
<feature type="compositionally biased region" description="Basic and acidic residues" evidence="1">
    <location>
        <begin position="38"/>
        <end position="58"/>
    </location>
</feature>
<comment type="caution">
    <text evidence="2">The sequence shown here is derived from an EMBL/GenBank/DDBJ whole genome shotgun (WGS) entry which is preliminary data.</text>
</comment>
<feature type="compositionally biased region" description="Basic residues" evidence="1">
    <location>
        <begin position="16"/>
        <end position="26"/>
    </location>
</feature>
<gene>
    <name evidence="2" type="ORF">N7498_003950</name>
</gene>
<evidence type="ECO:0000256" key="1">
    <source>
        <dbReference type="SAM" id="MobiDB-lite"/>
    </source>
</evidence>
<dbReference type="RefSeq" id="XP_058310474.1">
    <property type="nucleotide sequence ID" value="XM_058451012.1"/>
</dbReference>
<dbReference type="AlphaFoldDB" id="A0A9W9N3X6"/>
<dbReference type="Proteomes" id="UP001150904">
    <property type="component" value="Unassembled WGS sequence"/>
</dbReference>
<protein>
    <submittedName>
        <fullName evidence="2">Uncharacterized protein</fullName>
    </submittedName>
</protein>
<reference evidence="2" key="1">
    <citation type="submission" date="2022-12" db="EMBL/GenBank/DDBJ databases">
        <authorList>
            <person name="Petersen C."/>
        </authorList>
    </citation>
    <scope>NUCLEOTIDE SEQUENCE</scope>
    <source>
        <strain evidence="2">IBT 15544</strain>
    </source>
</reference>
<feature type="compositionally biased region" description="Basic and acidic residues" evidence="1">
    <location>
        <begin position="66"/>
        <end position="80"/>
    </location>
</feature>
<feature type="compositionally biased region" description="Basic and acidic residues" evidence="1">
    <location>
        <begin position="150"/>
        <end position="174"/>
    </location>
</feature>